<protein>
    <recommendedName>
        <fullName evidence="1">Tr-type G domain-containing protein</fullName>
    </recommendedName>
</protein>
<evidence type="ECO:0000259" key="1">
    <source>
        <dbReference type="PROSITE" id="PS51722"/>
    </source>
</evidence>
<dbReference type="InterPro" id="IPR000640">
    <property type="entry name" value="EFG_V-like"/>
</dbReference>
<dbReference type="InterPro" id="IPR009000">
    <property type="entry name" value="Transl_B-barrel_sf"/>
</dbReference>
<dbReference type="InterPro" id="IPR035647">
    <property type="entry name" value="EFG_III/V"/>
</dbReference>
<dbReference type="NCBIfam" id="TIGR00231">
    <property type="entry name" value="small_GTP"/>
    <property type="match status" value="1"/>
</dbReference>
<dbReference type="SUPFAM" id="SSF50447">
    <property type="entry name" value="Translation proteins"/>
    <property type="match status" value="1"/>
</dbReference>
<comment type="caution">
    <text evidence="2">The sequence shown here is derived from an EMBL/GenBank/DDBJ whole genome shotgun (WGS) entry which is preliminary data.</text>
</comment>
<dbReference type="GO" id="GO:0005829">
    <property type="term" value="C:cytosol"/>
    <property type="evidence" value="ECO:0007669"/>
    <property type="project" value="TreeGrafter"/>
</dbReference>
<dbReference type="InterPro" id="IPR000795">
    <property type="entry name" value="T_Tr_GTP-bd_dom"/>
</dbReference>
<dbReference type="Gene3D" id="2.40.30.10">
    <property type="entry name" value="Translation factors"/>
    <property type="match status" value="1"/>
</dbReference>
<dbReference type="GO" id="GO:0003924">
    <property type="term" value="F:GTPase activity"/>
    <property type="evidence" value="ECO:0007669"/>
    <property type="project" value="InterPro"/>
</dbReference>
<dbReference type="AlphaFoldDB" id="A0AAU9IA96"/>
<dbReference type="InterPro" id="IPR005225">
    <property type="entry name" value="Small_GTP-bd"/>
</dbReference>
<dbReference type="PRINTS" id="PR00315">
    <property type="entry name" value="ELONGATNFCT"/>
</dbReference>
<dbReference type="CDD" id="cd01891">
    <property type="entry name" value="TypA_BipA"/>
    <property type="match status" value="1"/>
</dbReference>
<dbReference type="Pfam" id="PF21018">
    <property type="entry name" value="BipA_C"/>
    <property type="match status" value="1"/>
</dbReference>
<dbReference type="InterPro" id="IPR047041">
    <property type="entry name" value="BipA_GTP-bd_dom"/>
</dbReference>
<proteinExistence type="predicted"/>
<dbReference type="GO" id="GO:1990904">
    <property type="term" value="C:ribonucleoprotein complex"/>
    <property type="evidence" value="ECO:0007669"/>
    <property type="project" value="TreeGrafter"/>
</dbReference>
<dbReference type="SUPFAM" id="SSF54980">
    <property type="entry name" value="EF-G C-terminal domain-like"/>
    <property type="match status" value="2"/>
</dbReference>
<dbReference type="SUPFAM" id="SSF52540">
    <property type="entry name" value="P-loop containing nucleoside triphosphate hydrolases"/>
    <property type="match status" value="1"/>
</dbReference>
<dbReference type="PANTHER" id="PTHR42908:SF8">
    <property type="entry name" value="TR-TYPE G DOMAIN-CONTAINING PROTEIN"/>
    <property type="match status" value="1"/>
</dbReference>
<sequence length="604" mass="67079">MLNNLRQKFLRNIAVIAHVDHGKTTLVDSILQQCGKKVSMDNLALEKERGITILSKVTGITYRDHLINFVDTPGHADFGGQVERVMSIVDGVLLVVCATEGPMPQTRYVLSKAIHAGLKPIVVMNKLDRTTSRPGEVESKIFDLFCTLNVNESQLSYPLLYASGRAGWADLTLNGPRKNCFPLLDTVISEIPPPKENEEGPFKMLVSMTETNPFFGTFMIGKVNQGDVLIGDDIHAIGPNGVKEIGKVSKIQKIIGMDRIDIEKGIAGDIISVAGVKGSVNDTISHTSITEKLDFIPIDSPTVTLRIRQNDSPFSGAEASKYTLAALKKRLVEEAENDLALVVKDGKNCIEVSGRGELHLGILIEQLRREDYEMCVDPPIIVTKEDESGNILEPIEEVKIECPTEYANPLTEAFLSRLANFIDQEEFSTTHTRLIFTIPTRAMMGFKPTLLNLTKGNITIESHVASYGPYKGALQRRSEGVVVATHIATCTEFGVNHLEEKGTSFVHPGVRVYEGMIIGETVIDEELLINPGKEKRFTNVRAAMRDDNIKLTPPREFTVEEAFAYINEDELVEITPKSIRMRKKILNSDARLREKKDKKLQENK</sequence>
<dbReference type="InterPro" id="IPR042116">
    <property type="entry name" value="TypA/BipA_C"/>
</dbReference>
<dbReference type="InterPro" id="IPR048876">
    <property type="entry name" value="BipA_C"/>
</dbReference>
<dbReference type="PROSITE" id="PS00301">
    <property type="entry name" value="G_TR_1"/>
    <property type="match status" value="1"/>
</dbReference>
<accession>A0AAU9IA96</accession>
<reference evidence="2" key="1">
    <citation type="submission" date="2021-09" db="EMBL/GenBank/DDBJ databases">
        <authorList>
            <consortium name="AG Swart"/>
            <person name="Singh M."/>
            <person name="Singh A."/>
            <person name="Seah K."/>
            <person name="Emmerich C."/>
        </authorList>
    </citation>
    <scope>NUCLEOTIDE SEQUENCE</scope>
    <source>
        <strain evidence="2">ATCC30299</strain>
    </source>
</reference>
<gene>
    <name evidence="2" type="ORF">BSTOLATCC_MIC3426</name>
</gene>
<organism evidence="2 3">
    <name type="scientific">Blepharisma stoltei</name>
    <dbReference type="NCBI Taxonomy" id="1481888"/>
    <lineage>
        <taxon>Eukaryota</taxon>
        <taxon>Sar</taxon>
        <taxon>Alveolata</taxon>
        <taxon>Ciliophora</taxon>
        <taxon>Postciliodesmatophora</taxon>
        <taxon>Heterotrichea</taxon>
        <taxon>Heterotrichida</taxon>
        <taxon>Blepharismidae</taxon>
        <taxon>Blepharisma</taxon>
    </lineage>
</organism>
<evidence type="ECO:0000313" key="2">
    <source>
        <dbReference type="EMBL" id="CAG9311132.1"/>
    </source>
</evidence>
<dbReference type="Proteomes" id="UP001162131">
    <property type="component" value="Unassembled WGS sequence"/>
</dbReference>
<dbReference type="Gene3D" id="3.40.50.300">
    <property type="entry name" value="P-loop containing nucleotide triphosphate hydrolases"/>
    <property type="match status" value="1"/>
</dbReference>
<dbReference type="GO" id="GO:0005525">
    <property type="term" value="F:GTP binding"/>
    <property type="evidence" value="ECO:0007669"/>
    <property type="project" value="InterPro"/>
</dbReference>
<keyword evidence="3" id="KW-1185">Reference proteome</keyword>
<dbReference type="EMBL" id="CAJZBQ010000004">
    <property type="protein sequence ID" value="CAG9311132.1"/>
    <property type="molecule type" value="Genomic_DNA"/>
</dbReference>
<name>A0AAU9IA96_9CILI</name>
<dbReference type="Gene3D" id="3.30.70.870">
    <property type="entry name" value="Elongation Factor G (Translational Gtpase), domain 3"/>
    <property type="match status" value="1"/>
</dbReference>
<dbReference type="Pfam" id="PF00009">
    <property type="entry name" value="GTP_EFTU"/>
    <property type="match status" value="1"/>
</dbReference>
<dbReference type="Pfam" id="PF00679">
    <property type="entry name" value="EFG_C"/>
    <property type="match status" value="1"/>
</dbReference>
<dbReference type="Gene3D" id="3.30.70.240">
    <property type="match status" value="1"/>
</dbReference>
<dbReference type="InterPro" id="IPR027417">
    <property type="entry name" value="P-loop_NTPase"/>
</dbReference>
<dbReference type="Gene3D" id="2.40.50.250">
    <property type="entry name" value="bipa protein"/>
    <property type="match status" value="1"/>
</dbReference>
<dbReference type="PROSITE" id="PS51722">
    <property type="entry name" value="G_TR_2"/>
    <property type="match status" value="1"/>
</dbReference>
<dbReference type="PANTHER" id="PTHR42908">
    <property type="entry name" value="TRANSLATION ELONGATION FACTOR-RELATED"/>
    <property type="match status" value="1"/>
</dbReference>
<evidence type="ECO:0000313" key="3">
    <source>
        <dbReference type="Proteomes" id="UP001162131"/>
    </source>
</evidence>
<feature type="domain" description="Tr-type G" evidence="1">
    <location>
        <begin position="8"/>
        <end position="195"/>
    </location>
</feature>
<dbReference type="InterPro" id="IPR031157">
    <property type="entry name" value="G_TR_CS"/>
</dbReference>